<evidence type="ECO:0000256" key="6">
    <source>
        <dbReference type="ARBA" id="ARBA00022640"/>
    </source>
</evidence>
<evidence type="ECO:0000313" key="14">
    <source>
        <dbReference type="Proteomes" id="UP001293593"/>
    </source>
</evidence>
<feature type="domain" description="ACT" evidence="12">
    <location>
        <begin position="300"/>
        <end position="391"/>
    </location>
</feature>
<evidence type="ECO:0000256" key="7">
    <source>
        <dbReference type="ARBA" id="ARBA00022946"/>
    </source>
</evidence>
<evidence type="ECO:0000259" key="12">
    <source>
        <dbReference type="PROSITE" id="PS51671"/>
    </source>
</evidence>
<dbReference type="InterPro" id="IPR018528">
    <property type="entry name" value="Preph_deHydtase_CS"/>
</dbReference>
<dbReference type="EMBL" id="JAWXYG010000001">
    <property type="protein sequence ID" value="KAK4284369.1"/>
    <property type="molecule type" value="Genomic_DNA"/>
</dbReference>
<comment type="subcellular location">
    <subcellularLocation>
        <location evidence="1">Plastid</location>
        <location evidence="1">Chloroplast stroma</location>
    </subcellularLocation>
</comment>
<name>A0AAE1N885_9FABA</name>
<evidence type="ECO:0000256" key="4">
    <source>
        <dbReference type="ARBA" id="ARBA00022528"/>
    </source>
</evidence>
<proteinExistence type="predicted"/>
<feature type="domain" description="Prephenate dehydratase" evidence="11">
    <location>
        <begin position="111"/>
        <end position="286"/>
    </location>
</feature>
<dbReference type="FunFam" id="3.40.190.10:FF:000028">
    <property type="entry name" value="Arogenate dehydratase"/>
    <property type="match status" value="1"/>
</dbReference>
<dbReference type="Proteomes" id="UP001293593">
    <property type="component" value="Unassembled WGS sequence"/>
</dbReference>
<keyword evidence="4" id="KW-0150">Chloroplast</keyword>
<dbReference type="InterPro" id="IPR002912">
    <property type="entry name" value="ACT_dom"/>
</dbReference>
<evidence type="ECO:0000256" key="2">
    <source>
        <dbReference type="ARBA" id="ARBA00004929"/>
    </source>
</evidence>
<evidence type="ECO:0000256" key="3">
    <source>
        <dbReference type="ARBA" id="ARBA00013259"/>
    </source>
</evidence>
<dbReference type="EC" id="4.2.1.91" evidence="3"/>
<dbReference type="PROSITE" id="PS00857">
    <property type="entry name" value="PREPHENATE_DEHYDR_1"/>
    <property type="match status" value="1"/>
</dbReference>
<dbReference type="GO" id="GO:0004664">
    <property type="term" value="F:prephenate dehydratase activity"/>
    <property type="evidence" value="ECO:0007669"/>
    <property type="project" value="InterPro"/>
</dbReference>
<accession>A0AAE1N885</accession>
<dbReference type="Gene3D" id="3.40.190.10">
    <property type="entry name" value="Periplasmic binding protein-like II"/>
    <property type="match status" value="2"/>
</dbReference>
<comment type="caution">
    <text evidence="13">The sequence shown here is derived from an EMBL/GenBank/DDBJ whole genome shotgun (WGS) entry which is preliminary data.</text>
</comment>
<evidence type="ECO:0000256" key="1">
    <source>
        <dbReference type="ARBA" id="ARBA00004470"/>
    </source>
</evidence>
<evidence type="ECO:0000256" key="9">
    <source>
        <dbReference type="ARBA" id="ARBA00023222"/>
    </source>
</evidence>
<evidence type="ECO:0000259" key="11">
    <source>
        <dbReference type="PROSITE" id="PS51171"/>
    </source>
</evidence>
<evidence type="ECO:0000313" key="13">
    <source>
        <dbReference type="EMBL" id="KAK4284369.1"/>
    </source>
</evidence>
<dbReference type="PROSITE" id="PS51671">
    <property type="entry name" value="ACT"/>
    <property type="match status" value="1"/>
</dbReference>
<dbReference type="CDD" id="cd13631">
    <property type="entry name" value="PBP2_Ct-PDT_like"/>
    <property type="match status" value="1"/>
</dbReference>
<gene>
    <name evidence="13" type="ORF">QN277_001214</name>
</gene>
<keyword evidence="10" id="KW-0456">Lyase</keyword>
<evidence type="ECO:0000256" key="10">
    <source>
        <dbReference type="ARBA" id="ARBA00023239"/>
    </source>
</evidence>
<keyword evidence="7" id="KW-0809">Transit peptide</keyword>
<dbReference type="FunFam" id="3.40.190.10:FF:000031">
    <property type="entry name" value="Arogenate dehydratase"/>
    <property type="match status" value="1"/>
</dbReference>
<dbReference type="InterPro" id="IPR045865">
    <property type="entry name" value="ACT-like_dom_sf"/>
</dbReference>
<dbReference type="Gene3D" id="3.30.70.260">
    <property type="match status" value="1"/>
</dbReference>
<keyword evidence="9" id="KW-0584">Phenylalanine biosynthesis</keyword>
<reference evidence="13" key="1">
    <citation type="submission" date="2023-10" db="EMBL/GenBank/DDBJ databases">
        <title>Chromosome-level genome of the transformable northern wattle, Acacia crassicarpa.</title>
        <authorList>
            <person name="Massaro I."/>
            <person name="Sinha N.R."/>
            <person name="Poethig S."/>
            <person name="Leichty A.R."/>
        </authorList>
    </citation>
    <scope>NUCLEOTIDE SEQUENCE</scope>
    <source>
        <strain evidence="13">Acra3RX</strain>
        <tissue evidence="13">Leaf</tissue>
    </source>
</reference>
<keyword evidence="8" id="KW-0057">Aromatic amino acid biosynthesis</keyword>
<keyword evidence="6" id="KW-0934">Plastid</keyword>
<evidence type="ECO:0000256" key="8">
    <source>
        <dbReference type="ARBA" id="ARBA00023141"/>
    </source>
</evidence>
<protein>
    <recommendedName>
        <fullName evidence="3">arogenate dehydratase</fullName>
        <ecNumber evidence="3">4.2.1.91</ecNumber>
    </recommendedName>
</protein>
<dbReference type="GO" id="GO:0047769">
    <property type="term" value="F:arogenate dehydratase activity"/>
    <property type="evidence" value="ECO:0007669"/>
    <property type="project" value="UniProtKB-EC"/>
</dbReference>
<sequence length="398" mass="44012">MALKCVYIGGCSKTPQLRVANFHPGNSGLSMSLRYDLQKCRKWECCCLGVLTQKAATPIEDDKKPTVTGAESSGSITGVQENESKGFLNLLPKPLSADDFSSSPGDGSKVQVAYQGQPGAYSEEAALKAFPNCEPVPFDDFEAAFRAVELWIVDKAIVPIENSVNGSIHRNYDLLLRHRLHIVGEVQLQVDHCLLGLPGVRKEELNYVISHPQALAQCEEMLDDLGVTKVGFPDTAGSAQKVSVEGRRDTGAIASSRAAQLYGLNILGERIQDNDENITRFLVLAREPIIPGTDRFFKTCIVFSLEEGPGLLFKALAVFSLRNISLAKIESRPLKQCPIRVVDDSNEGSFKYFDYLFYLDFEASMAEPRAQYALRHLQEYARFLRVLGCYPIHTTRGL</sequence>
<dbReference type="AlphaFoldDB" id="A0AAE1N885"/>
<dbReference type="CDD" id="cd04905">
    <property type="entry name" value="ACT_CM-PDT"/>
    <property type="match status" value="1"/>
</dbReference>
<keyword evidence="5" id="KW-0028">Amino-acid biosynthesis</keyword>
<dbReference type="SUPFAM" id="SSF53850">
    <property type="entry name" value="Periplasmic binding protein-like II"/>
    <property type="match status" value="1"/>
</dbReference>
<dbReference type="SUPFAM" id="SSF55021">
    <property type="entry name" value="ACT-like"/>
    <property type="match status" value="1"/>
</dbReference>
<keyword evidence="14" id="KW-1185">Reference proteome</keyword>
<evidence type="ECO:0000256" key="5">
    <source>
        <dbReference type="ARBA" id="ARBA00022605"/>
    </source>
</evidence>
<dbReference type="PROSITE" id="PS51171">
    <property type="entry name" value="PREPHENATE_DEHYDR_3"/>
    <property type="match status" value="1"/>
</dbReference>
<dbReference type="PANTHER" id="PTHR21022:SF20">
    <property type="entry name" value="AROGENATE DEHYDRATASE_PREPHENATE DEHYDRATASE 1, CHLOROPLASTIC"/>
    <property type="match status" value="1"/>
</dbReference>
<dbReference type="GO" id="GO:0009094">
    <property type="term" value="P:L-phenylalanine biosynthetic process"/>
    <property type="evidence" value="ECO:0007669"/>
    <property type="project" value="UniProtKB-KW"/>
</dbReference>
<dbReference type="InterPro" id="IPR001086">
    <property type="entry name" value="Preph_deHydtase"/>
</dbReference>
<dbReference type="GO" id="GO:0009570">
    <property type="term" value="C:chloroplast stroma"/>
    <property type="evidence" value="ECO:0007669"/>
    <property type="project" value="UniProtKB-SubCell"/>
</dbReference>
<organism evidence="13 14">
    <name type="scientific">Acacia crassicarpa</name>
    <name type="common">northern wattle</name>
    <dbReference type="NCBI Taxonomy" id="499986"/>
    <lineage>
        <taxon>Eukaryota</taxon>
        <taxon>Viridiplantae</taxon>
        <taxon>Streptophyta</taxon>
        <taxon>Embryophyta</taxon>
        <taxon>Tracheophyta</taxon>
        <taxon>Spermatophyta</taxon>
        <taxon>Magnoliopsida</taxon>
        <taxon>eudicotyledons</taxon>
        <taxon>Gunneridae</taxon>
        <taxon>Pentapetalae</taxon>
        <taxon>rosids</taxon>
        <taxon>fabids</taxon>
        <taxon>Fabales</taxon>
        <taxon>Fabaceae</taxon>
        <taxon>Caesalpinioideae</taxon>
        <taxon>mimosoid clade</taxon>
        <taxon>Acacieae</taxon>
        <taxon>Acacia</taxon>
    </lineage>
</organism>
<comment type="pathway">
    <text evidence="2">Amino-acid biosynthesis; L-phenylalanine biosynthesis; L-phenylalanine from L-arogenate: step 1/1.</text>
</comment>
<dbReference type="PANTHER" id="PTHR21022">
    <property type="entry name" value="PREPHENATE DEHYDRATASE P PROTEIN"/>
    <property type="match status" value="1"/>
</dbReference>
<dbReference type="Pfam" id="PF00800">
    <property type="entry name" value="PDT"/>
    <property type="match status" value="1"/>
</dbReference>